<evidence type="ECO:0000313" key="4">
    <source>
        <dbReference type="Proteomes" id="UP000236728"/>
    </source>
</evidence>
<dbReference type="InterPro" id="IPR024654">
    <property type="entry name" value="Calcineurin-like_PHP_lpxH"/>
</dbReference>
<accession>A0A1H6BKU5</accession>
<dbReference type="OrthoDB" id="9800565at2"/>
<dbReference type="EMBL" id="FNVA01000007">
    <property type="protein sequence ID" value="SEG61329.1"/>
    <property type="molecule type" value="Genomic_DNA"/>
</dbReference>
<dbReference type="InterPro" id="IPR029052">
    <property type="entry name" value="Metallo-depent_PP-like"/>
</dbReference>
<evidence type="ECO:0000259" key="2">
    <source>
        <dbReference type="Pfam" id="PF12850"/>
    </source>
</evidence>
<organism evidence="3 4">
    <name type="scientific">Bryocella elongata</name>
    <dbReference type="NCBI Taxonomy" id="863522"/>
    <lineage>
        <taxon>Bacteria</taxon>
        <taxon>Pseudomonadati</taxon>
        <taxon>Acidobacteriota</taxon>
        <taxon>Terriglobia</taxon>
        <taxon>Terriglobales</taxon>
        <taxon>Acidobacteriaceae</taxon>
        <taxon>Bryocella</taxon>
    </lineage>
</organism>
<keyword evidence="4" id="KW-1185">Reference proteome</keyword>
<comment type="similarity">
    <text evidence="1">Belongs to the metallophosphoesterase superfamily. YfcE family.</text>
</comment>
<feature type="domain" description="Calcineurin-like phosphoesterase" evidence="2">
    <location>
        <begin position="1"/>
        <end position="210"/>
    </location>
</feature>
<protein>
    <submittedName>
        <fullName evidence="3">Predicted phosphodiesterase</fullName>
    </submittedName>
</protein>
<dbReference type="PANTHER" id="PTHR42850">
    <property type="entry name" value="METALLOPHOSPHOESTERASE"/>
    <property type="match status" value="1"/>
</dbReference>
<gene>
    <name evidence="3" type="ORF">SAMN05421819_3799</name>
</gene>
<dbReference type="GO" id="GO:0005737">
    <property type="term" value="C:cytoplasm"/>
    <property type="evidence" value="ECO:0007669"/>
    <property type="project" value="TreeGrafter"/>
</dbReference>
<dbReference type="PIRSF" id="PIRSF000883">
    <property type="entry name" value="Pesterase_MJ0912"/>
    <property type="match status" value="1"/>
</dbReference>
<dbReference type="Proteomes" id="UP000236728">
    <property type="component" value="Unassembled WGS sequence"/>
</dbReference>
<evidence type="ECO:0000313" key="3">
    <source>
        <dbReference type="EMBL" id="SEG61329.1"/>
    </source>
</evidence>
<proteinExistence type="inferred from homology"/>
<evidence type="ECO:0000256" key="1">
    <source>
        <dbReference type="ARBA" id="ARBA00008950"/>
    </source>
</evidence>
<dbReference type="PANTHER" id="PTHR42850:SF2">
    <property type="entry name" value="BLL5683 PROTEIN"/>
    <property type="match status" value="1"/>
</dbReference>
<dbReference type="InterPro" id="IPR011152">
    <property type="entry name" value="Pesterase_MJ0912"/>
</dbReference>
<dbReference type="SUPFAM" id="SSF56300">
    <property type="entry name" value="Metallo-dependent phosphatases"/>
    <property type="match status" value="1"/>
</dbReference>
<sequence length="249" mass="27119">MRSLILSDIHGNVHALEAVLAAATDVDQLWDLGDVVGYGATPNEVVALMRERAALNVRGNHDRVCCGLSSAAGFNPVAAEAAMWTHRTLTEENLAWLREMPQGPVRASETVLLAHGSPLHEDHYILSMRDAWAPLQRMESEITFFGHTHVQGGFSQRQEEWEESRPVFQQTGGMESFLLEVAAGARYLINPGSVGQPRDGDPRASFAIFDDAAATVTFYRVPYDIAAAQAAIREAGLPERLAARLSGGK</sequence>
<dbReference type="Pfam" id="PF12850">
    <property type="entry name" value="Metallophos_2"/>
    <property type="match status" value="1"/>
</dbReference>
<dbReference type="Gene3D" id="3.60.21.10">
    <property type="match status" value="1"/>
</dbReference>
<dbReference type="InterPro" id="IPR050126">
    <property type="entry name" value="Ap4A_hydrolase"/>
</dbReference>
<dbReference type="RefSeq" id="WP_103934652.1">
    <property type="nucleotide sequence ID" value="NZ_FNVA01000007.1"/>
</dbReference>
<dbReference type="AlphaFoldDB" id="A0A1H6BKU5"/>
<reference evidence="3 4" key="1">
    <citation type="submission" date="2016-10" db="EMBL/GenBank/DDBJ databases">
        <authorList>
            <person name="de Groot N.N."/>
        </authorList>
    </citation>
    <scope>NUCLEOTIDE SEQUENCE [LARGE SCALE GENOMIC DNA]</scope>
    <source>
        <strain evidence="3 4">DSM 22489</strain>
    </source>
</reference>
<name>A0A1H6BKU5_9BACT</name>
<dbReference type="GO" id="GO:0016791">
    <property type="term" value="F:phosphatase activity"/>
    <property type="evidence" value="ECO:0007669"/>
    <property type="project" value="TreeGrafter"/>
</dbReference>